<feature type="transmembrane region" description="Helical" evidence="6">
    <location>
        <begin position="350"/>
        <end position="376"/>
    </location>
</feature>
<accession>A0ABX8G4X1</accession>
<dbReference type="EMBL" id="CP075896">
    <property type="protein sequence ID" value="QWB28558.1"/>
    <property type="molecule type" value="Genomic_DNA"/>
</dbReference>
<evidence type="ECO:0000256" key="4">
    <source>
        <dbReference type="ARBA" id="ARBA00023136"/>
    </source>
</evidence>
<dbReference type="NCBIfam" id="NF037982">
    <property type="entry name" value="Nramp_1"/>
    <property type="match status" value="2"/>
</dbReference>
<evidence type="ECO:0000256" key="1">
    <source>
        <dbReference type="ARBA" id="ARBA00004141"/>
    </source>
</evidence>
<organism evidence="7 8">
    <name type="scientific">Streptomyces koelreuteriae</name>
    <dbReference type="NCBI Taxonomy" id="2838015"/>
    <lineage>
        <taxon>Bacteria</taxon>
        <taxon>Bacillati</taxon>
        <taxon>Actinomycetota</taxon>
        <taxon>Actinomycetes</taxon>
        <taxon>Kitasatosporales</taxon>
        <taxon>Streptomycetaceae</taxon>
        <taxon>Streptomyces</taxon>
    </lineage>
</organism>
<dbReference type="InterPro" id="IPR001046">
    <property type="entry name" value="NRAMP_fam"/>
</dbReference>
<feature type="transmembrane region" description="Helical" evidence="6">
    <location>
        <begin position="106"/>
        <end position="127"/>
    </location>
</feature>
<name>A0ABX8G4X1_9ACTN</name>
<dbReference type="Proteomes" id="UP000679629">
    <property type="component" value="Chromosome"/>
</dbReference>
<keyword evidence="4 6" id="KW-0472">Membrane</keyword>
<sequence>MRRSSESATNPGCGASIGLSVWPIPSISQGSLFPSVSLPHSAGKPGSHTEVADVTATPGSPPHHEATAPPLAPVSRRGRLAVLGPGLVLAATSVGAGDMVTSLAGAAGYGMALLWAILVGVVLKYALTEAVGRLYLGSGLTVIASLRAAARWLPSAFFAFVLVIGLLYGAALSSVASLALTTLFPALPLRPLAVVIALASAGLVYVGRYALFERVMSGFMLAKFVGMVVLAVVTLVTLDDPSALMSSLRPRLPEGDVVTVLALVGGVGGTAGVASYSYWLREKGWQHRSWLPVMRADTAVSYGVTFLFVVCTSIVGTGLLYGSGRTITGNDGLAALAEPLGADLGSVARVLFLGTFFLVTLSALVGGFNALCYLLADSLRTLRGMPDTEAERHMGQRSRPFRLFVLYCAVTSVAVTFVGKPVPLVLAYAAVGSLVLPLLSGALLVLLNKRGLRQPYRNKTVSNVLLSSSFVLFGVLAAVQIKQTLGGL</sequence>
<gene>
    <name evidence="7" type="ORF">KJK29_36190</name>
</gene>
<feature type="transmembrane region" description="Helical" evidence="6">
    <location>
        <begin position="401"/>
        <end position="419"/>
    </location>
</feature>
<evidence type="ECO:0000256" key="3">
    <source>
        <dbReference type="ARBA" id="ARBA00022989"/>
    </source>
</evidence>
<feature type="transmembrane region" description="Helical" evidence="6">
    <location>
        <begin position="218"/>
        <end position="238"/>
    </location>
</feature>
<dbReference type="Pfam" id="PF01566">
    <property type="entry name" value="Nramp"/>
    <property type="match status" value="1"/>
</dbReference>
<evidence type="ECO:0000256" key="2">
    <source>
        <dbReference type="ARBA" id="ARBA00022692"/>
    </source>
</evidence>
<protein>
    <submittedName>
        <fullName evidence="7">Nramp family divalent metal transporter</fullName>
    </submittedName>
</protein>
<evidence type="ECO:0000313" key="7">
    <source>
        <dbReference type="EMBL" id="QWB28558.1"/>
    </source>
</evidence>
<proteinExistence type="predicted"/>
<reference evidence="8" key="1">
    <citation type="submission" date="2021-05" db="EMBL/GenBank/DDBJ databases">
        <title>Direct Submission.</title>
        <authorList>
            <person name="Li K."/>
            <person name="Gao J."/>
        </authorList>
    </citation>
    <scope>NUCLEOTIDE SEQUENCE [LARGE SCALE GENOMIC DNA]</scope>
    <source>
        <strain evidence="8">MG62</strain>
    </source>
</reference>
<feature type="transmembrane region" description="Helical" evidence="6">
    <location>
        <begin position="192"/>
        <end position="211"/>
    </location>
</feature>
<keyword evidence="8" id="KW-1185">Reference proteome</keyword>
<feature type="transmembrane region" description="Helical" evidence="6">
    <location>
        <begin position="299"/>
        <end position="321"/>
    </location>
</feature>
<feature type="transmembrane region" description="Helical" evidence="6">
    <location>
        <begin position="425"/>
        <end position="448"/>
    </location>
</feature>
<comment type="subcellular location">
    <subcellularLocation>
        <location evidence="1">Membrane</location>
        <topology evidence="1">Multi-pass membrane protein</topology>
    </subcellularLocation>
</comment>
<evidence type="ECO:0000313" key="8">
    <source>
        <dbReference type="Proteomes" id="UP000679629"/>
    </source>
</evidence>
<feature type="transmembrane region" description="Helical" evidence="6">
    <location>
        <begin position="156"/>
        <end position="180"/>
    </location>
</feature>
<feature type="transmembrane region" description="Helical" evidence="6">
    <location>
        <begin position="80"/>
        <end position="100"/>
    </location>
</feature>
<keyword evidence="2 6" id="KW-0812">Transmembrane</keyword>
<feature type="region of interest" description="Disordered" evidence="5">
    <location>
        <begin position="38"/>
        <end position="71"/>
    </location>
</feature>
<feature type="transmembrane region" description="Helical" evidence="6">
    <location>
        <begin position="460"/>
        <end position="481"/>
    </location>
</feature>
<evidence type="ECO:0000256" key="6">
    <source>
        <dbReference type="SAM" id="Phobius"/>
    </source>
</evidence>
<feature type="transmembrane region" description="Helical" evidence="6">
    <location>
        <begin position="258"/>
        <end position="279"/>
    </location>
</feature>
<keyword evidence="3 6" id="KW-1133">Transmembrane helix</keyword>
<evidence type="ECO:0000256" key="5">
    <source>
        <dbReference type="SAM" id="MobiDB-lite"/>
    </source>
</evidence>